<organism evidence="2">
    <name type="scientific">marine metagenome</name>
    <dbReference type="NCBI Taxonomy" id="408172"/>
    <lineage>
        <taxon>unclassified sequences</taxon>
        <taxon>metagenomes</taxon>
        <taxon>ecological metagenomes</taxon>
    </lineage>
</organism>
<dbReference type="PANTHER" id="PTHR43215">
    <property type="entry name" value="RADIAL SPOKE HEAD 1 HOMOLOG"/>
    <property type="match status" value="1"/>
</dbReference>
<keyword evidence="1" id="KW-0677">Repeat</keyword>
<proteinExistence type="predicted"/>
<evidence type="ECO:0000256" key="1">
    <source>
        <dbReference type="ARBA" id="ARBA00022737"/>
    </source>
</evidence>
<feature type="non-terminal residue" evidence="2">
    <location>
        <position position="1"/>
    </location>
</feature>
<dbReference type="SMART" id="SM00698">
    <property type="entry name" value="MORN"/>
    <property type="match status" value="5"/>
</dbReference>
<dbReference type="SUPFAM" id="SSF82185">
    <property type="entry name" value="Histone H3 K4-specific methyltransferase SET7/9 N-terminal domain"/>
    <property type="match status" value="1"/>
</dbReference>
<evidence type="ECO:0000313" key="2">
    <source>
        <dbReference type="EMBL" id="SVD92444.1"/>
    </source>
</evidence>
<dbReference type="AlphaFoldDB" id="A0A382ZAB4"/>
<dbReference type="PANTHER" id="PTHR43215:SF14">
    <property type="entry name" value="RADIAL SPOKE HEAD 1 HOMOLOG"/>
    <property type="match status" value="1"/>
</dbReference>
<name>A0A382ZAB4_9ZZZZ</name>
<dbReference type="EMBL" id="UINC01182308">
    <property type="protein sequence ID" value="SVD92444.1"/>
    <property type="molecule type" value="Genomic_DNA"/>
</dbReference>
<gene>
    <name evidence="2" type="ORF">METZ01_LOCUS445298</name>
</gene>
<reference evidence="2" key="1">
    <citation type="submission" date="2018-05" db="EMBL/GenBank/DDBJ databases">
        <authorList>
            <person name="Lanie J.A."/>
            <person name="Ng W.-L."/>
            <person name="Kazmierczak K.M."/>
            <person name="Andrzejewski T.M."/>
            <person name="Davidsen T.M."/>
            <person name="Wayne K.J."/>
            <person name="Tettelin H."/>
            <person name="Glass J.I."/>
            <person name="Rusch D."/>
            <person name="Podicherti R."/>
            <person name="Tsui H.-C.T."/>
            <person name="Winkler M.E."/>
        </authorList>
    </citation>
    <scope>NUCLEOTIDE SEQUENCE</scope>
</reference>
<dbReference type="Pfam" id="PF02493">
    <property type="entry name" value="MORN"/>
    <property type="match status" value="5"/>
</dbReference>
<accession>A0A382ZAB4</accession>
<dbReference type="Gene3D" id="2.20.110.10">
    <property type="entry name" value="Histone H3 K4-specific methyltransferase SET7/9 N-terminal domain"/>
    <property type="match status" value="2"/>
</dbReference>
<sequence length="211" mass="23988">TEKKLTGNDMFEMVKEECERILGNPENRKKKKQKGVLFSRKVKGEWGWFVNRGKKNYSKWHGEIKNGLPNGKGTEIMSDGTKYVGDYYNGERRGQGSMTYSDGGKYSGEWENFQFNGKGTFTWSDGKKYVGGYKDDKRSGQGTMTLPSGAKYVGKWKKGLRNGQGTMTVPDGTKYVGEYKDGDLWNGTVYDKKGNKIYQRVNREIKIITSN</sequence>
<protein>
    <submittedName>
        <fullName evidence="2">Uncharacterized protein</fullName>
    </submittedName>
</protein>
<dbReference type="InterPro" id="IPR003409">
    <property type="entry name" value="MORN"/>
</dbReference>